<evidence type="ECO:0000256" key="1">
    <source>
        <dbReference type="ARBA" id="ARBA00022857"/>
    </source>
</evidence>
<evidence type="ECO:0000313" key="4">
    <source>
        <dbReference type="EMBL" id="PTB50880.1"/>
    </source>
</evidence>
<dbReference type="Proteomes" id="UP000241690">
    <property type="component" value="Unassembled WGS sequence"/>
</dbReference>
<keyword evidence="2" id="KW-0560">Oxidoreductase</keyword>
<dbReference type="SUPFAM" id="SSF51735">
    <property type="entry name" value="NAD(P)-binding Rossmann-fold domains"/>
    <property type="match status" value="1"/>
</dbReference>
<gene>
    <name evidence="4" type="ORF">M431DRAFT_498999</name>
</gene>
<organism evidence="4 5">
    <name type="scientific">Trichoderma harzianum CBS 226.95</name>
    <dbReference type="NCBI Taxonomy" id="983964"/>
    <lineage>
        <taxon>Eukaryota</taxon>
        <taxon>Fungi</taxon>
        <taxon>Dikarya</taxon>
        <taxon>Ascomycota</taxon>
        <taxon>Pezizomycotina</taxon>
        <taxon>Sordariomycetes</taxon>
        <taxon>Hypocreomycetidae</taxon>
        <taxon>Hypocreales</taxon>
        <taxon>Hypocreaceae</taxon>
        <taxon>Trichoderma</taxon>
    </lineage>
</organism>
<dbReference type="InterPro" id="IPR051609">
    <property type="entry name" value="NmrA/Isoflavone_reductase-like"/>
</dbReference>
<name>A0A2T4A1D9_TRIHA</name>
<dbReference type="STRING" id="983964.A0A2T4A1D9"/>
<dbReference type="Pfam" id="PF05368">
    <property type="entry name" value="NmrA"/>
    <property type="match status" value="1"/>
</dbReference>
<dbReference type="PANTHER" id="PTHR47706">
    <property type="entry name" value="NMRA-LIKE FAMILY PROTEIN"/>
    <property type="match status" value="1"/>
</dbReference>
<sequence length="275" mass="30377">MSKPSVIIIGASGSVGRPLVDGFLSKADQFSKIGVLSSPSSAHKFENEKARGVDVVVGSFVDPACYRGYDIAISLAGNTIMRLQPAMIDAAVAGGVTHFYPSEFGSNTALDALKDFRYFQDKRMTRYHCAATAKLHPQFKYTYMLTAPFTEWTILPFHGDRTAKKVLAYGTKDMPMDVTSLKDTVRYTVASTLLPFAEGQQKREIRVTVYVPVEGALEKMDAARKAEDEESELEWSARGWLNSGNAIVDGPYDNERLDPAPAETVKQTFERILRS</sequence>
<evidence type="ECO:0000313" key="5">
    <source>
        <dbReference type="Proteomes" id="UP000241690"/>
    </source>
</evidence>
<dbReference type="EMBL" id="KZ679687">
    <property type="protein sequence ID" value="PTB50880.1"/>
    <property type="molecule type" value="Genomic_DNA"/>
</dbReference>
<accession>A0A2T4A1D9</accession>
<dbReference type="Gene3D" id="3.90.25.10">
    <property type="entry name" value="UDP-galactose 4-epimerase, domain 1"/>
    <property type="match status" value="1"/>
</dbReference>
<evidence type="ECO:0000256" key="2">
    <source>
        <dbReference type="ARBA" id="ARBA00023002"/>
    </source>
</evidence>
<protein>
    <recommendedName>
        <fullName evidence="3">NmrA-like domain-containing protein</fullName>
    </recommendedName>
</protein>
<feature type="domain" description="NmrA-like" evidence="3">
    <location>
        <begin position="4"/>
        <end position="134"/>
    </location>
</feature>
<evidence type="ECO:0000259" key="3">
    <source>
        <dbReference type="Pfam" id="PF05368"/>
    </source>
</evidence>
<keyword evidence="5" id="KW-1185">Reference proteome</keyword>
<dbReference type="AlphaFoldDB" id="A0A2T4A1D9"/>
<dbReference type="InterPro" id="IPR036291">
    <property type="entry name" value="NAD(P)-bd_dom_sf"/>
</dbReference>
<proteinExistence type="predicted"/>
<dbReference type="GO" id="GO:0016491">
    <property type="term" value="F:oxidoreductase activity"/>
    <property type="evidence" value="ECO:0007669"/>
    <property type="project" value="UniProtKB-KW"/>
</dbReference>
<dbReference type="Gene3D" id="3.40.50.720">
    <property type="entry name" value="NAD(P)-binding Rossmann-like Domain"/>
    <property type="match status" value="1"/>
</dbReference>
<reference evidence="4 5" key="1">
    <citation type="submission" date="2016-07" db="EMBL/GenBank/DDBJ databases">
        <title>Multiple horizontal gene transfer events from other fungi enriched the ability of initially mycotrophic Trichoderma (Ascomycota) to feed on dead plant biomass.</title>
        <authorList>
            <consortium name="DOE Joint Genome Institute"/>
            <person name="Aerts A."/>
            <person name="Atanasova L."/>
            <person name="Chenthamara K."/>
            <person name="Zhang J."/>
            <person name="Grujic M."/>
            <person name="Henrissat B."/>
            <person name="Kuo A."/>
            <person name="Salamov A."/>
            <person name="Lipzen A."/>
            <person name="Labutti K."/>
            <person name="Barry K."/>
            <person name="Miao Y."/>
            <person name="Rahimi M.J."/>
            <person name="Shen Q."/>
            <person name="Grigoriev I.V."/>
            <person name="Kubicek C.P."/>
            <person name="Druzhinina I.S."/>
        </authorList>
    </citation>
    <scope>NUCLEOTIDE SEQUENCE [LARGE SCALE GENOMIC DNA]</scope>
    <source>
        <strain evidence="4 5">CBS 226.95</strain>
    </source>
</reference>
<dbReference type="PANTHER" id="PTHR47706:SF11">
    <property type="entry name" value="ISOFLAVONE REDUCTASE FAMILY PROTEIN (AFU_ORTHOLOGUE AFUA_1G12510)"/>
    <property type="match status" value="1"/>
</dbReference>
<dbReference type="GeneID" id="36626319"/>
<keyword evidence="1" id="KW-0521">NADP</keyword>
<dbReference type="InterPro" id="IPR008030">
    <property type="entry name" value="NmrA-like"/>
</dbReference>
<dbReference type="RefSeq" id="XP_024770557.1">
    <property type="nucleotide sequence ID" value="XM_024917750.1"/>
</dbReference>